<dbReference type="KEGG" id="pfd:PFDG_04917"/>
<gene>
    <name evidence="1" type="ORF">PFDG_04917</name>
</gene>
<name>A0A0L7M995_PLAF4</name>
<evidence type="ECO:0000313" key="2">
    <source>
        <dbReference type="Proteomes" id="UP000054282"/>
    </source>
</evidence>
<reference evidence="2" key="2">
    <citation type="submission" date="2006-09" db="EMBL/GenBank/DDBJ databases">
        <title>The genome sequence of Plasmodium falciparum Dd2.</title>
        <authorList>
            <consortium name="The Broad Institute Genome Sequencing Platform"/>
            <person name="Birren B."/>
            <person name="Lander E."/>
            <person name="Galagan J."/>
            <person name="Nusbaum C."/>
            <person name="Devon K."/>
            <person name="Henn M."/>
            <person name="Jaffe D."/>
            <person name="Butler J."/>
            <person name="Alvarez P."/>
            <person name="Gnerre S."/>
            <person name="Grabherr M."/>
            <person name="Kleber M."/>
            <person name="Mauceli E."/>
            <person name="Brockman W."/>
            <person name="MacCallum I.A."/>
            <person name="Rounsley S."/>
            <person name="Young S."/>
            <person name="LaButti K."/>
            <person name="Pushparaj V."/>
            <person name="DeCaprio D."/>
            <person name="Crawford M."/>
            <person name="Koehrsen M."/>
            <person name="Engels R."/>
            <person name="Montgomery P."/>
            <person name="Pearson M."/>
            <person name="Howarth C."/>
            <person name="Larson L."/>
            <person name="Luoma S."/>
            <person name="White J."/>
            <person name="Kodira C."/>
            <person name="Zeng Q."/>
            <person name="O'Leary S."/>
            <person name="Yandava C."/>
            <person name="Alvarado L."/>
            <person name="Wirth D."/>
            <person name="Volkman S."/>
            <person name="Hartl D."/>
        </authorList>
    </citation>
    <scope>NUCLEOTIDE SEQUENCE [LARGE SCALE GENOMIC DNA]</scope>
</reference>
<reference evidence="2" key="1">
    <citation type="submission" date="2006-09" db="EMBL/GenBank/DDBJ databases">
        <title>Annotation of Plasmodium falciparum Dd2.</title>
        <authorList>
            <consortium name="The Broad Institute Genome Sequencing Platform"/>
            <person name="Volkman S.K."/>
            <person name="Neafsey D.E."/>
            <person name="Dash A.P."/>
            <person name="Chitnis C.E."/>
            <person name="Hartl D.L."/>
            <person name="Young S.K."/>
            <person name="Zeng Q."/>
            <person name="Koehrsen M."/>
            <person name="Alvarado L."/>
            <person name="Berlin A."/>
            <person name="Borenstein D."/>
            <person name="Chapman S.B."/>
            <person name="Chen Z."/>
            <person name="Engels R."/>
            <person name="Freedman E."/>
            <person name="Gellesch M."/>
            <person name="Goldberg J."/>
            <person name="Griggs A."/>
            <person name="Gujja S."/>
            <person name="Heilman E.R."/>
            <person name="Heiman D.I."/>
            <person name="Howarth C."/>
            <person name="Jen D."/>
            <person name="Larson L."/>
            <person name="Mehta T."/>
            <person name="Neiman D."/>
            <person name="Park D."/>
            <person name="Pearson M."/>
            <person name="Roberts A."/>
            <person name="Saif S."/>
            <person name="Shea T."/>
            <person name="Shenoy N."/>
            <person name="Sisk P."/>
            <person name="Stolte C."/>
            <person name="Sykes S."/>
            <person name="Walk T."/>
            <person name="White J."/>
            <person name="Yandava C."/>
            <person name="Haas B."/>
            <person name="Henn M.R."/>
            <person name="Nusbaum C."/>
            <person name="Birren B."/>
        </authorList>
    </citation>
    <scope>NUCLEOTIDE SEQUENCE [LARGE SCALE GENOMIC DNA]</scope>
</reference>
<organism evidence="1 2">
    <name type="scientific">Plasmodium falciparum (isolate Dd2)</name>
    <dbReference type="NCBI Taxonomy" id="57267"/>
    <lineage>
        <taxon>Eukaryota</taxon>
        <taxon>Sar</taxon>
        <taxon>Alveolata</taxon>
        <taxon>Apicomplexa</taxon>
        <taxon>Aconoidasida</taxon>
        <taxon>Haemosporida</taxon>
        <taxon>Plasmodiidae</taxon>
        <taxon>Plasmodium</taxon>
        <taxon>Plasmodium (Laverania)</taxon>
    </lineage>
</organism>
<dbReference type="AlphaFoldDB" id="A0A0L7M995"/>
<proteinExistence type="predicted"/>
<evidence type="ECO:0000313" key="1">
    <source>
        <dbReference type="EMBL" id="KOB89368.1"/>
    </source>
</evidence>
<dbReference type="EMBL" id="GG702304">
    <property type="protein sequence ID" value="KOB89368.1"/>
    <property type="molecule type" value="Genomic_DNA"/>
</dbReference>
<protein>
    <submittedName>
        <fullName evidence="1">Uncharacterized protein</fullName>
    </submittedName>
</protein>
<sequence length="72" mass="8335">MYVTKKGTKLVLIKEQESGKYFSGLNKNLYLEKKNRGADKLDYTNVVNKLITYIANEQQENCNMIIKTSDQN</sequence>
<dbReference type="Proteomes" id="UP000054282">
    <property type="component" value="Unassembled WGS sequence"/>
</dbReference>
<accession>A0A0L7M995</accession>